<dbReference type="AlphaFoldDB" id="A0A4Z2IUD0"/>
<keyword evidence="3" id="KW-1185">Reference proteome</keyword>
<dbReference type="Proteomes" id="UP000314294">
    <property type="component" value="Unassembled WGS sequence"/>
</dbReference>
<evidence type="ECO:0000313" key="2">
    <source>
        <dbReference type="EMBL" id="TNN81347.1"/>
    </source>
</evidence>
<gene>
    <name evidence="2" type="ORF">EYF80_008403</name>
</gene>
<name>A0A4Z2IUD0_9TELE</name>
<feature type="compositionally biased region" description="Polar residues" evidence="1">
    <location>
        <begin position="1"/>
        <end position="21"/>
    </location>
</feature>
<reference evidence="2 3" key="1">
    <citation type="submission" date="2019-03" db="EMBL/GenBank/DDBJ databases">
        <title>First draft genome of Liparis tanakae, snailfish: a comprehensive survey of snailfish specific genes.</title>
        <authorList>
            <person name="Kim W."/>
            <person name="Song I."/>
            <person name="Jeong J.-H."/>
            <person name="Kim D."/>
            <person name="Kim S."/>
            <person name="Ryu S."/>
            <person name="Song J.Y."/>
            <person name="Lee S.K."/>
        </authorList>
    </citation>
    <scope>NUCLEOTIDE SEQUENCE [LARGE SCALE GENOMIC DNA]</scope>
    <source>
        <tissue evidence="2">Muscle</tissue>
    </source>
</reference>
<dbReference type="EMBL" id="SRLO01000047">
    <property type="protein sequence ID" value="TNN81347.1"/>
    <property type="molecule type" value="Genomic_DNA"/>
</dbReference>
<accession>A0A4Z2IUD0</accession>
<sequence length="83" mass="9166">MDDAPVQQTIDKNIHQGNSDIATRPEPSGEADGSATGHEKKNDFLLITAVTAHLQKSSNLKVRTNNQQRSRLDQMIFCPGFCK</sequence>
<organism evidence="2 3">
    <name type="scientific">Liparis tanakae</name>
    <name type="common">Tanaka's snailfish</name>
    <dbReference type="NCBI Taxonomy" id="230148"/>
    <lineage>
        <taxon>Eukaryota</taxon>
        <taxon>Metazoa</taxon>
        <taxon>Chordata</taxon>
        <taxon>Craniata</taxon>
        <taxon>Vertebrata</taxon>
        <taxon>Euteleostomi</taxon>
        <taxon>Actinopterygii</taxon>
        <taxon>Neopterygii</taxon>
        <taxon>Teleostei</taxon>
        <taxon>Neoteleostei</taxon>
        <taxon>Acanthomorphata</taxon>
        <taxon>Eupercaria</taxon>
        <taxon>Perciformes</taxon>
        <taxon>Cottioidei</taxon>
        <taxon>Cottales</taxon>
        <taxon>Liparidae</taxon>
        <taxon>Liparis</taxon>
    </lineage>
</organism>
<feature type="region of interest" description="Disordered" evidence="1">
    <location>
        <begin position="1"/>
        <end position="40"/>
    </location>
</feature>
<evidence type="ECO:0000313" key="3">
    <source>
        <dbReference type="Proteomes" id="UP000314294"/>
    </source>
</evidence>
<evidence type="ECO:0000256" key="1">
    <source>
        <dbReference type="SAM" id="MobiDB-lite"/>
    </source>
</evidence>
<protein>
    <submittedName>
        <fullName evidence="2">Uncharacterized protein</fullName>
    </submittedName>
</protein>
<proteinExistence type="predicted"/>
<comment type="caution">
    <text evidence="2">The sequence shown here is derived from an EMBL/GenBank/DDBJ whole genome shotgun (WGS) entry which is preliminary data.</text>
</comment>